<feature type="compositionally biased region" description="Basic and acidic residues" evidence="1">
    <location>
        <begin position="119"/>
        <end position="131"/>
    </location>
</feature>
<keyword evidence="2" id="KW-1133">Transmembrane helix</keyword>
<dbReference type="Pfam" id="PF20237">
    <property type="entry name" value="DUF6594"/>
    <property type="match status" value="1"/>
</dbReference>
<proteinExistence type="predicted"/>
<dbReference type="PANTHER" id="PTHR34502">
    <property type="entry name" value="DUF6594 DOMAIN-CONTAINING PROTEIN-RELATED"/>
    <property type="match status" value="1"/>
</dbReference>
<evidence type="ECO:0000313" key="5">
    <source>
        <dbReference type="Proteomes" id="UP000774617"/>
    </source>
</evidence>
<evidence type="ECO:0000256" key="2">
    <source>
        <dbReference type="SAM" id="Phobius"/>
    </source>
</evidence>
<protein>
    <recommendedName>
        <fullName evidence="3">DUF6594 domain-containing protein</fullName>
    </recommendedName>
</protein>
<keyword evidence="5" id="KW-1185">Reference proteome</keyword>
<dbReference type="PANTHER" id="PTHR34502:SF3">
    <property type="entry name" value="DUF6594 DOMAIN-CONTAINING PROTEIN"/>
    <property type="match status" value="1"/>
</dbReference>
<keyword evidence="2" id="KW-0812">Transmembrane</keyword>
<dbReference type="InterPro" id="IPR046529">
    <property type="entry name" value="DUF6594"/>
</dbReference>
<keyword evidence="2" id="KW-0472">Membrane</keyword>
<feature type="domain" description="DUF6594" evidence="3">
    <location>
        <begin position="57"/>
        <end position="331"/>
    </location>
</feature>
<feature type="compositionally biased region" description="Polar residues" evidence="1">
    <location>
        <begin position="20"/>
        <end position="30"/>
    </location>
</feature>
<sequence length="347" mass="39932">MNEKSSQADAANRSFDQRRPSATHTSSSGDWCINITSRATTAVNSPIDEVEKYPCGYPRLAAFQSSDESFSIYRRFEYLHSRVLLGLQYELSELEQELQRIDGRDADDEKNARRLKSRKRDDIDGRKESKRNEGARTRSVIVDDIRRKLVEYDELLIKTRETGAFQRPSNRDYTSVITWFNNWKPLVKKEWYSLQQWQDMLTLRQGREWAGFDGFVEKMLSKCDCAPVRWIFQPRNLLDKTEDKKHLHYYDSKRVESFVALIITVIIFILLVLPVVVMYQLTSIGTRSSTFTAIGVLVVFTLLFSAAMSSLTKAKRHELFAASAAYCAVLVVFISNFNGPNDGSATR</sequence>
<feature type="transmembrane region" description="Helical" evidence="2">
    <location>
        <begin position="319"/>
        <end position="337"/>
    </location>
</feature>
<dbReference type="Proteomes" id="UP000774617">
    <property type="component" value="Unassembled WGS sequence"/>
</dbReference>
<feature type="region of interest" description="Disordered" evidence="1">
    <location>
        <begin position="108"/>
        <end position="131"/>
    </location>
</feature>
<accession>A0ABQ8GQH3</accession>
<feature type="transmembrane region" description="Helical" evidence="2">
    <location>
        <begin position="291"/>
        <end position="312"/>
    </location>
</feature>
<organism evidence="4 5">
    <name type="scientific">Macrophomina phaseolina</name>
    <dbReference type="NCBI Taxonomy" id="35725"/>
    <lineage>
        <taxon>Eukaryota</taxon>
        <taxon>Fungi</taxon>
        <taxon>Dikarya</taxon>
        <taxon>Ascomycota</taxon>
        <taxon>Pezizomycotina</taxon>
        <taxon>Dothideomycetes</taxon>
        <taxon>Dothideomycetes incertae sedis</taxon>
        <taxon>Botryosphaeriales</taxon>
        <taxon>Botryosphaeriaceae</taxon>
        <taxon>Macrophomina</taxon>
    </lineage>
</organism>
<reference evidence="4 5" key="1">
    <citation type="journal article" date="2021" name="Nat. Commun.">
        <title>Genetic determinants of endophytism in the Arabidopsis root mycobiome.</title>
        <authorList>
            <person name="Mesny F."/>
            <person name="Miyauchi S."/>
            <person name="Thiergart T."/>
            <person name="Pickel B."/>
            <person name="Atanasova L."/>
            <person name="Karlsson M."/>
            <person name="Huettel B."/>
            <person name="Barry K.W."/>
            <person name="Haridas S."/>
            <person name="Chen C."/>
            <person name="Bauer D."/>
            <person name="Andreopoulos W."/>
            <person name="Pangilinan J."/>
            <person name="LaButti K."/>
            <person name="Riley R."/>
            <person name="Lipzen A."/>
            <person name="Clum A."/>
            <person name="Drula E."/>
            <person name="Henrissat B."/>
            <person name="Kohler A."/>
            <person name="Grigoriev I.V."/>
            <person name="Martin F.M."/>
            <person name="Hacquard S."/>
        </authorList>
    </citation>
    <scope>NUCLEOTIDE SEQUENCE [LARGE SCALE GENOMIC DNA]</scope>
    <source>
        <strain evidence="4 5">MPI-SDFR-AT-0080</strain>
    </source>
</reference>
<name>A0ABQ8GQH3_9PEZI</name>
<gene>
    <name evidence="4" type="ORF">B0J12DRAFT_735817</name>
</gene>
<evidence type="ECO:0000313" key="4">
    <source>
        <dbReference type="EMBL" id="KAH7062257.1"/>
    </source>
</evidence>
<comment type="caution">
    <text evidence="4">The sequence shown here is derived from an EMBL/GenBank/DDBJ whole genome shotgun (WGS) entry which is preliminary data.</text>
</comment>
<evidence type="ECO:0000259" key="3">
    <source>
        <dbReference type="Pfam" id="PF20237"/>
    </source>
</evidence>
<dbReference type="EMBL" id="JAGTJR010000003">
    <property type="protein sequence ID" value="KAH7062257.1"/>
    <property type="molecule type" value="Genomic_DNA"/>
</dbReference>
<feature type="region of interest" description="Disordered" evidence="1">
    <location>
        <begin position="1"/>
        <end position="30"/>
    </location>
</feature>
<evidence type="ECO:0000256" key="1">
    <source>
        <dbReference type="SAM" id="MobiDB-lite"/>
    </source>
</evidence>
<feature type="transmembrane region" description="Helical" evidence="2">
    <location>
        <begin position="258"/>
        <end position="279"/>
    </location>
</feature>